<gene>
    <name evidence="1" type="ORF">FNW17_02565</name>
</gene>
<name>A0A553CQ92_9FLAO</name>
<dbReference type="AlphaFoldDB" id="A0A553CQ92"/>
<dbReference type="OrthoDB" id="1942479at2"/>
<reference evidence="1 2" key="1">
    <citation type="submission" date="2019-07" db="EMBL/GenBank/DDBJ databases">
        <title>Novel species of Flavobacterium.</title>
        <authorList>
            <person name="Liu Q."/>
            <person name="Xin Y.-H."/>
        </authorList>
    </citation>
    <scope>NUCLEOTIDE SEQUENCE [LARGE SCALE GENOMIC DNA]</scope>
    <source>
        <strain evidence="1 2">LB3P56</strain>
    </source>
</reference>
<dbReference type="Proteomes" id="UP000318585">
    <property type="component" value="Unassembled WGS sequence"/>
</dbReference>
<organism evidence="1 2">
    <name type="scientific">Flavobacterium franklandianum</name>
    <dbReference type="NCBI Taxonomy" id="2594430"/>
    <lineage>
        <taxon>Bacteria</taxon>
        <taxon>Pseudomonadati</taxon>
        <taxon>Bacteroidota</taxon>
        <taxon>Flavobacteriia</taxon>
        <taxon>Flavobacteriales</taxon>
        <taxon>Flavobacteriaceae</taxon>
        <taxon>Flavobacterium</taxon>
    </lineage>
</organism>
<evidence type="ECO:0000313" key="1">
    <source>
        <dbReference type="EMBL" id="TRX22669.1"/>
    </source>
</evidence>
<sequence length="101" mass="11516">MKKLISIGLLFCLTSCYNQETLVDKSKLMGNDYRLFQDTPAWVLAKAVEAGDVKKIKEEVFQKKVSVDYQESRFGNTLLMLAIFNSEYDSAKNTIRIGRKA</sequence>
<proteinExistence type="predicted"/>
<evidence type="ECO:0008006" key="3">
    <source>
        <dbReference type="Google" id="ProtNLM"/>
    </source>
</evidence>
<keyword evidence="2" id="KW-1185">Reference proteome</keyword>
<accession>A0A553CQ92</accession>
<evidence type="ECO:0000313" key="2">
    <source>
        <dbReference type="Proteomes" id="UP000318585"/>
    </source>
</evidence>
<protein>
    <recommendedName>
        <fullName evidence="3">Ankyrin repeat domain-containing protein</fullName>
    </recommendedName>
</protein>
<comment type="caution">
    <text evidence="1">The sequence shown here is derived from an EMBL/GenBank/DDBJ whole genome shotgun (WGS) entry which is preliminary data.</text>
</comment>
<dbReference type="EMBL" id="VJZR01000002">
    <property type="protein sequence ID" value="TRX22669.1"/>
    <property type="molecule type" value="Genomic_DNA"/>
</dbReference>
<dbReference type="RefSeq" id="WP_144070800.1">
    <property type="nucleotide sequence ID" value="NZ_VJZR01000002.1"/>
</dbReference>